<protein>
    <submittedName>
        <fullName evidence="2">Uncharacterized protein</fullName>
    </submittedName>
</protein>
<feature type="region of interest" description="Disordered" evidence="1">
    <location>
        <begin position="1"/>
        <end position="27"/>
    </location>
</feature>
<name>A0AAV7PRD8_PLEWA</name>
<dbReference type="AlphaFoldDB" id="A0AAV7PRD8"/>
<evidence type="ECO:0000256" key="1">
    <source>
        <dbReference type="SAM" id="MobiDB-lite"/>
    </source>
</evidence>
<dbReference type="Proteomes" id="UP001066276">
    <property type="component" value="Chromosome 7"/>
</dbReference>
<reference evidence="2" key="1">
    <citation type="journal article" date="2022" name="bioRxiv">
        <title>Sequencing and chromosome-scale assembly of the giantPleurodeles waltlgenome.</title>
        <authorList>
            <person name="Brown T."/>
            <person name="Elewa A."/>
            <person name="Iarovenko S."/>
            <person name="Subramanian E."/>
            <person name="Araus A.J."/>
            <person name="Petzold A."/>
            <person name="Susuki M."/>
            <person name="Suzuki K.-i.T."/>
            <person name="Hayashi T."/>
            <person name="Toyoda A."/>
            <person name="Oliveira C."/>
            <person name="Osipova E."/>
            <person name="Leigh N.D."/>
            <person name="Simon A."/>
            <person name="Yun M.H."/>
        </authorList>
    </citation>
    <scope>NUCLEOTIDE SEQUENCE</scope>
    <source>
        <strain evidence="2">20211129_DDA</strain>
        <tissue evidence="2">Liver</tissue>
    </source>
</reference>
<keyword evidence="3" id="KW-1185">Reference proteome</keyword>
<comment type="caution">
    <text evidence="2">The sequence shown here is derived from an EMBL/GenBank/DDBJ whole genome shotgun (WGS) entry which is preliminary data.</text>
</comment>
<dbReference type="EMBL" id="JANPWB010000011">
    <property type="protein sequence ID" value="KAJ1128308.1"/>
    <property type="molecule type" value="Genomic_DNA"/>
</dbReference>
<sequence length="146" mass="16089">MRDLAPRWRRRRSVAGAGTEEPRSEGEARLRDIVERVDNQGGLSPLGGEGPRRLVRATALAALAAFAAPEAWWRERAPAVAELGLGAREPWWAASVRRVSRLGRPGRLRLSTGACWWRAASAVKIGEAALGAPRGARCRWSFWLAW</sequence>
<accession>A0AAV7PRD8</accession>
<organism evidence="2 3">
    <name type="scientific">Pleurodeles waltl</name>
    <name type="common">Iberian ribbed newt</name>
    <dbReference type="NCBI Taxonomy" id="8319"/>
    <lineage>
        <taxon>Eukaryota</taxon>
        <taxon>Metazoa</taxon>
        <taxon>Chordata</taxon>
        <taxon>Craniata</taxon>
        <taxon>Vertebrata</taxon>
        <taxon>Euteleostomi</taxon>
        <taxon>Amphibia</taxon>
        <taxon>Batrachia</taxon>
        <taxon>Caudata</taxon>
        <taxon>Salamandroidea</taxon>
        <taxon>Salamandridae</taxon>
        <taxon>Pleurodelinae</taxon>
        <taxon>Pleurodeles</taxon>
    </lineage>
</organism>
<evidence type="ECO:0000313" key="2">
    <source>
        <dbReference type="EMBL" id="KAJ1128308.1"/>
    </source>
</evidence>
<proteinExistence type="predicted"/>
<gene>
    <name evidence="2" type="ORF">NDU88_006687</name>
</gene>
<evidence type="ECO:0000313" key="3">
    <source>
        <dbReference type="Proteomes" id="UP001066276"/>
    </source>
</evidence>